<dbReference type="Proteomes" id="UP001059934">
    <property type="component" value="Chromosome"/>
</dbReference>
<reference evidence="2" key="1">
    <citation type="submission" date="2022-08" db="EMBL/GenBank/DDBJ databases">
        <title>Catabolic pathway analysis in culturable SAR92 clade bacteria reveals their overlooked roles in DMSP degradation in coastal seas.</title>
        <authorList>
            <person name="He X."/>
            <person name="Zhang X."/>
            <person name="Zhang Y."/>
        </authorList>
    </citation>
    <scope>NUCLEOTIDE SEQUENCE</scope>
    <source>
        <strain evidence="2">H455</strain>
    </source>
</reference>
<keyword evidence="1" id="KW-0812">Transmembrane</keyword>
<evidence type="ECO:0000313" key="2">
    <source>
        <dbReference type="EMBL" id="UVW35692.1"/>
    </source>
</evidence>
<dbReference type="EMBL" id="CP103416">
    <property type="protein sequence ID" value="UVW35692.1"/>
    <property type="molecule type" value="Genomic_DNA"/>
</dbReference>
<gene>
    <name evidence="2" type="ORF">NYF23_03540</name>
</gene>
<keyword evidence="3" id="KW-1185">Reference proteome</keyword>
<feature type="transmembrane region" description="Helical" evidence="1">
    <location>
        <begin position="100"/>
        <end position="118"/>
    </location>
</feature>
<dbReference type="Pfam" id="PF04018">
    <property type="entry name" value="VCA0040-like"/>
    <property type="match status" value="1"/>
</dbReference>
<feature type="transmembrane region" description="Helical" evidence="1">
    <location>
        <begin position="203"/>
        <end position="222"/>
    </location>
</feature>
<dbReference type="InterPro" id="IPR007163">
    <property type="entry name" value="VCA0040-like"/>
</dbReference>
<keyword evidence="1" id="KW-0472">Membrane</keyword>
<evidence type="ECO:0000256" key="1">
    <source>
        <dbReference type="SAM" id="Phobius"/>
    </source>
</evidence>
<sequence length="313" mass="33680">MRSFKQYLLLFSKGLAMGAADVVPGVSGGTIAFVSGIYMELIDSIKSLNLQALKTLRSQGFAAAWRHINGNFLITLVSGILTSLFSLAVAMQYLLAQHPLPVWSFFVGLIAGSVIYLLRQYRIARWRDMLLFVIGVAIAWSLSVAPAVQLEGGLVTMFFAGSIALCAMILPGISGSFILVLLGLYPVFIGAIAGLQLDILSVFALGGVIGLALFSRFLSWLLARCEVSVIAIMCGFLVGSLNIIWPWKLVLDSVLSHSGKTIVLASKNLWPSQYTALVGADAQTLLSVSAMLLGLILVLGLEYVGSRFQEEPF</sequence>
<feature type="transmembrane region" description="Helical" evidence="1">
    <location>
        <begin position="71"/>
        <end position="94"/>
    </location>
</feature>
<feature type="transmembrane region" description="Helical" evidence="1">
    <location>
        <begin position="284"/>
        <end position="304"/>
    </location>
</feature>
<accession>A0ABY5TPC9</accession>
<name>A0ABY5TPC9_9GAMM</name>
<organism evidence="2 3">
    <name type="scientific">SAR92 clade bacterium H455</name>
    <dbReference type="NCBI Taxonomy" id="2974818"/>
    <lineage>
        <taxon>Bacteria</taxon>
        <taxon>Pseudomonadati</taxon>
        <taxon>Pseudomonadota</taxon>
        <taxon>Gammaproteobacteria</taxon>
        <taxon>Cellvibrionales</taxon>
        <taxon>Porticoccaceae</taxon>
        <taxon>SAR92 clade</taxon>
    </lineage>
</organism>
<evidence type="ECO:0000313" key="3">
    <source>
        <dbReference type="Proteomes" id="UP001059934"/>
    </source>
</evidence>
<feature type="transmembrane region" description="Helical" evidence="1">
    <location>
        <begin position="130"/>
        <end position="148"/>
    </location>
</feature>
<protein>
    <submittedName>
        <fullName evidence="2">DUF368 domain-containing protein</fullName>
    </submittedName>
</protein>
<dbReference type="PANTHER" id="PTHR37308">
    <property type="entry name" value="INTEGRAL MEMBRANE PROTEIN"/>
    <property type="match status" value="1"/>
</dbReference>
<feature type="transmembrane region" description="Helical" evidence="1">
    <location>
        <begin position="229"/>
        <end position="247"/>
    </location>
</feature>
<keyword evidence="1" id="KW-1133">Transmembrane helix</keyword>
<proteinExistence type="predicted"/>
<dbReference type="PANTHER" id="PTHR37308:SF1">
    <property type="entry name" value="POLYPRENYL-PHOSPHATE TRANSPORTER"/>
    <property type="match status" value="1"/>
</dbReference>